<dbReference type="InterPro" id="IPR043502">
    <property type="entry name" value="DNA/RNA_pol_sf"/>
</dbReference>
<dbReference type="PANTHER" id="PTHR24559">
    <property type="entry name" value="TRANSPOSON TY3-I GAG-POL POLYPROTEIN"/>
    <property type="match status" value="1"/>
</dbReference>
<dbReference type="Gene3D" id="3.30.70.270">
    <property type="match status" value="1"/>
</dbReference>
<organism evidence="1 2">
    <name type="scientific">Vitis vinifera</name>
    <name type="common">Grape</name>
    <dbReference type="NCBI Taxonomy" id="29760"/>
    <lineage>
        <taxon>Eukaryota</taxon>
        <taxon>Viridiplantae</taxon>
        <taxon>Streptophyta</taxon>
        <taxon>Embryophyta</taxon>
        <taxon>Tracheophyta</taxon>
        <taxon>Spermatophyta</taxon>
        <taxon>Magnoliopsida</taxon>
        <taxon>eudicotyledons</taxon>
        <taxon>Gunneridae</taxon>
        <taxon>Pentapetalae</taxon>
        <taxon>rosids</taxon>
        <taxon>Vitales</taxon>
        <taxon>Vitaceae</taxon>
        <taxon>Viteae</taxon>
        <taxon>Vitis</taxon>
    </lineage>
</organism>
<dbReference type="AlphaFoldDB" id="A0A438GC94"/>
<dbReference type="Proteomes" id="UP000288805">
    <property type="component" value="Unassembled WGS sequence"/>
</dbReference>
<dbReference type="InterPro" id="IPR043128">
    <property type="entry name" value="Rev_trsase/Diguanyl_cyclase"/>
</dbReference>
<dbReference type="SUPFAM" id="SSF56672">
    <property type="entry name" value="DNA/RNA polymerases"/>
    <property type="match status" value="1"/>
</dbReference>
<dbReference type="PANTHER" id="PTHR24559:SF444">
    <property type="entry name" value="REVERSE TRANSCRIPTASE DOMAIN-CONTAINING PROTEIN"/>
    <property type="match status" value="1"/>
</dbReference>
<protein>
    <recommendedName>
        <fullName evidence="3">Reverse transcriptase RNase H-like domain-containing protein</fullName>
    </recommendedName>
</protein>
<dbReference type="CDD" id="cd01647">
    <property type="entry name" value="RT_LTR"/>
    <property type="match status" value="1"/>
</dbReference>
<proteinExistence type="predicted"/>
<dbReference type="InterPro" id="IPR053134">
    <property type="entry name" value="RNA-dir_DNA_polymerase"/>
</dbReference>
<dbReference type="EMBL" id="QGNW01000482">
    <property type="protein sequence ID" value="RVW69800.1"/>
    <property type="molecule type" value="Genomic_DNA"/>
</dbReference>
<comment type="caution">
    <text evidence="1">The sequence shown here is derived from an EMBL/GenBank/DDBJ whole genome shotgun (WGS) entry which is preliminary data.</text>
</comment>
<name>A0A438GC94_VITVI</name>
<accession>A0A438GC94</accession>
<reference evidence="1 2" key="1">
    <citation type="journal article" date="2018" name="PLoS Genet.">
        <title>Population sequencing reveals clonal diversity and ancestral inbreeding in the grapevine cultivar Chardonnay.</title>
        <authorList>
            <person name="Roach M.J."/>
            <person name="Johnson D.L."/>
            <person name="Bohlmann J."/>
            <person name="van Vuuren H.J."/>
            <person name="Jones S.J."/>
            <person name="Pretorius I.S."/>
            <person name="Schmidt S.A."/>
            <person name="Borneman A.R."/>
        </authorList>
    </citation>
    <scope>NUCLEOTIDE SEQUENCE [LARGE SCALE GENOMIC DNA]</scope>
    <source>
        <strain evidence="2">cv. Chardonnay</strain>
        <tissue evidence="1">Leaf</tissue>
    </source>
</reference>
<sequence>MPFGLTNAPAAFMDMMNHIYQPYLDHFVVVFEEHGHHLHMALQTLREHQSYAKLEKCDFWLQEIQFLGHMVSQEGKANTVADALSRKAQCVLSGLVVYEWKMYDYINEFNPCFDVHDSGACFCTLVAQPTILQKVIEAQRKDTKLEGMRSRIMVDSCPVGVP</sequence>
<evidence type="ECO:0008006" key="3">
    <source>
        <dbReference type="Google" id="ProtNLM"/>
    </source>
</evidence>
<gene>
    <name evidence="1" type="ORF">CK203_064276</name>
</gene>
<evidence type="ECO:0000313" key="1">
    <source>
        <dbReference type="EMBL" id="RVW69800.1"/>
    </source>
</evidence>
<evidence type="ECO:0000313" key="2">
    <source>
        <dbReference type="Proteomes" id="UP000288805"/>
    </source>
</evidence>